<evidence type="ECO:0000313" key="1">
    <source>
        <dbReference type="EMBL" id="BAQ94071.1"/>
    </source>
</evidence>
<keyword evidence="2" id="KW-1185">Reference proteome</keyword>
<protein>
    <submittedName>
        <fullName evidence="1">Uncharacterized protein</fullName>
    </submittedName>
</protein>
<dbReference type="EMBL" id="AP013540">
    <property type="protein sequence ID" value="BAQ94071.1"/>
    <property type="molecule type" value="Genomic_DNA"/>
</dbReference>
<reference evidence="1 2" key="1">
    <citation type="journal article" date="2013" name="PLoS Genet.">
        <title>Expanding the Marine Virosphere Using Metagenomics.</title>
        <authorList>
            <person name="Mizuno C.M."/>
            <person name="Rodriguez-Valera F."/>
            <person name="Kimes N.E."/>
            <person name="Ghai R."/>
        </authorList>
    </citation>
    <scope>NUCLEOTIDE SEQUENCE [LARGE SCALE GENOMIC DNA]</scope>
    <source>
        <strain evidence="1">UvMED-CGR-C62A-MedDCM-OCT-S28-C10</strain>
    </source>
</reference>
<organism evidence="1 2">
    <name type="scientific">uncultured phage_MedDCM-OCT-S28-C10</name>
    <dbReference type="NCBI Taxonomy" id="2741077"/>
    <lineage>
        <taxon>Viruses</taxon>
        <taxon>Duplodnaviria</taxon>
        <taxon>Heunggongvirae</taxon>
        <taxon>Uroviricota</taxon>
        <taxon>Caudoviricetes</taxon>
        <taxon>Autographivirales</taxon>
        <taxon>Votkovvirus</taxon>
        <taxon>Votkovvirus S28C10</taxon>
    </lineage>
</organism>
<accession>A0A6S4P7Q4</accession>
<evidence type="ECO:0000313" key="2">
    <source>
        <dbReference type="Proteomes" id="UP000505345"/>
    </source>
</evidence>
<name>A0A6S4P7Q4_9CAUD</name>
<sequence length="60" mass="7170">MSKYKKEDIEKAKELIRETEYNICLDDHTNIKYMIEQIHIVGASDEELIQRAQEITEEDK</sequence>
<dbReference type="Proteomes" id="UP000505345">
    <property type="component" value="Segment"/>
</dbReference>
<dbReference type="GeneID" id="55412595"/>
<proteinExistence type="predicted"/>
<dbReference type="RefSeq" id="YP_009778129.1">
    <property type="nucleotide sequence ID" value="NC_047711.1"/>
</dbReference>
<dbReference type="KEGG" id="vg:55412595"/>